<dbReference type="Proteomes" id="UP000823886">
    <property type="component" value="Unassembled WGS sequence"/>
</dbReference>
<organism evidence="1 2">
    <name type="scientific">Candidatus Blautia merdavium</name>
    <dbReference type="NCBI Taxonomy" id="2838494"/>
    <lineage>
        <taxon>Bacteria</taxon>
        <taxon>Bacillati</taxon>
        <taxon>Bacillota</taxon>
        <taxon>Clostridia</taxon>
        <taxon>Lachnospirales</taxon>
        <taxon>Lachnospiraceae</taxon>
        <taxon>Blautia</taxon>
    </lineage>
</organism>
<gene>
    <name evidence="1" type="ORF">H9753_15845</name>
</gene>
<evidence type="ECO:0000313" key="2">
    <source>
        <dbReference type="Proteomes" id="UP000823886"/>
    </source>
</evidence>
<dbReference type="AlphaFoldDB" id="A0A9D2TC66"/>
<dbReference type="EMBL" id="DWVZ01000232">
    <property type="protein sequence ID" value="HJC65065.1"/>
    <property type="molecule type" value="Genomic_DNA"/>
</dbReference>
<sequence length="62" mass="7047">ARYFCPACTNIAFNSPNIINNRYADVKGNTTQTRILSIFLHFFYTLSFSAGRKQPLPKFSAL</sequence>
<feature type="non-terminal residue" evidence="1">
    <location>
        <position position="1"/>
    </location>
</feature>
<reference evidence="1" key="2">
    <citation type="submission" date="2021-04" db="EMBL/GenBank/DDBJ databases">
        <authorList>
            <person name="Gilroy R."/>
        </authorList>
    </citation>
    <scope>NUCLEOTIDE SEQUENCE</scope>
    <source>
        <strain evidence="1">ChiBcec2-3848</strain>
    </source>
</reference>
<protein>
    <submittedName>
        <fullName evidence="1">Uncharacterized protein</fullName>
    </submittedName>
</protein>
<name>A0A9D2TC66_9FIRM</name>
<reference evidence="1" key="1">
    <citation type="journal article" date="2021" name="PeerJ">
        <title>Extensive microbial diversity within the chicken gut microbiome revealed by metagenomics and culture.</title>
        <authorList>
            <person name="Gilroy R."/>
            <person name="Ravi A."/>
            <person name="Getino M."/>
            <person name="Pursley I."/>
            <person name="Horton D.L."/>
            <person name="Alikhan N.F."/>
            <person name="Baker D."/>
            <person name="Gharbi K."/>
            <person name="Hall N."/>
            <person name="Watson M."/>
            <person name="Adriaenssens E.M."/>
            <person name="Foster-Nyarko E."/>
            <person name="Jarju S."/>
            <person name="Secka A."/>
            <person name="Antonio M."/>
            <person name="Oren A."/>
            <person name="Chaudhuri R.R."/>
            <person name="La Ragione R."/>
            <person name="Hildebrand F."/>
            <person name="Pallen M.J."/>
        </authorList>
    </citation>
    <scope>NUCLEOTIDE SEQUENCE</scope>
    <source>
        <strain evidence="1">ChiBcec2-3848</strain>
    </source>
</reference>
<proteinExistence type="predicted"/>
<accession>A0A9D2TC66</accession>
<evidence type="ECO:0000313" key="1">
    <source>
        <dbReference type="EMBL" id="HJC65065.1"/>
    </source>
</evidence>
<comment type="caution">
    <text evidence="1">The sequence shown here is derived from an EMBL/GenBank/DDBJ whole genome shotgun (WGS) entry which is preliminary data.</text>
</comment>